<proteinExistence type="predicted"/>
<gene>
    <name evidence="3" type="ORF">FB550_102419</name>
</gene>
<name>A0A561DSS2_9BACI</name>
<evidence type="ECO:0000313" key="3">
    <source>
        <dbReference type="EMBL" id="TWE06397.1"/>
    </source>
</evidence>
<evidence type="ECO:0000259" key="2">
    <source>
        <dbReference type="Pfam" id="PF14594"/>
    </source>
</evidence>
<sequence>MGFTIYVRDRYFNRVAEITDFQSLELLPRFNNVGSFILDLATHTFAAKELIKQKAGIIVVKDGQTIFSGQVTNRKRSFNTSGDRLTVSGKDDMFFLSSRLGYPSTNGNFASADYNIRTGKAETIMKQYVDYNCGQNALVERRTLTIDEDSGLGNTVTGRARFDNLLDLLNSLALKGGGLGFNVIQEGNSLVFKVYQPSDKTRSAFFSPLLGNVSSFEYSNDNPEANHVIVAGGGEGASRVFVQKSDNTSVANYYRIETFIDQRNTSDLAELGEALNEELVTKAQKNSFNFTPVDTPQLSFGKHYNLGDKVSIVITQPYEVVSIETLYHFISAYQTVETTIEKVQRLQEKLQVIQDVVREVKIMITPEGESISPVVGTDGSLSNSALKIFDKMNKLNKRLSNLERS</sequence>
<protein>
    <submittedName>
        <fullName evidence="3">ReqiPepy6 Gp37-like protein</fullName>
    </submittedName>
</protein>
<dbReference type="Pfam" id="PF14594">
    <property type="entry name" value="Sipho_Gp37"/>
    <property type="match status" value="1"/>
</dbReference>
<keyword evidence="1" id="KW-0175">Coiled coil</keyword>
<keyword evidence="4" id="KW-1185">Reference proteome</keyword>
<accession>A0A561DSS2</accession>
<dbReference type="InterPro" id="IPR029432">
    <property type="entry name" value="Gp28/Gp37-like_dom"/>
</dbReference>
<evidence type="ECO:0000256" key="1">
    <source>
        <dbReference type="SAM" id="Coils"/>
    </source>
</evidence>
<dbReference type="RefSeq" id="WP_144563153.1">
    <property type="nucleotide sequence ID" value="NZ_VIVN01000002.1"/>
</dbReference>
<dbReference type="Proteomes" id="UP000319671">
    <property type="component" value="Unassembled WGS sequence"/>
</dbReference>
<feature type="coiled-coil region" evidence="1">
    <location>
        <begin position="336"/>
        <end position="405"/>
    </location>
</feature>
<comment type="caution">
    <text evidence="3">The sequence shown here is derived from an EMBL/GenBank/DDBJ whole genome shotgun (WGS) entry which is preliminary data.</text>
</comment>
<evidence type="ECO:0000313" key="4">
    <source>
        <dbReference type="Proteomes" id="UP000319671"/>
    </source>
</evidence>
<feature type="domain" description="Gp28/Gp37-like" evidence="2">
    <location>
        <begin position="5"/>
        <end position="317"/>
    </location>
</feature>
<reference evidence="3 4" key="1">
    <citation type="submission" date="2019-06" db="EMBL/GenBank/DDBJ databases">
        <title>Sorghum-associated microbial communities from plants grown in Nebraska, USA.</title>
        <authorList>
            <person name="Schachtman D."/>
        </authorList>
    </citation>
    <scope>NUCLEOTIDE SEQUENCE [LARGE SCALE GENOMIC DNA]</scope>
    <source>
        <strain evidence="3 4">2482</strain>
    </source>
</reference>
<dbReference type="EMBL" id="VIVN01000002">
    <property type="protein sequence ID" value="TWE06397.1"/>
    <property type="molecule type" value="Genomic_DNA"/>
</dbReference>
<organism evidence="3 4">
    <name type="scientific">Neobacillus bataviensis</name>
    <dbReference type="NCBI Taxonomy" id="220685"/>
    <lineage>
        <taxon>Bacteria</taxon>
        <taxon>Bacillati</taxon>
        <taxon>Bacillota</taxon>
        <taxon>Bacilli</taxon>
        <taxon>Bacillales</taxon>
        <taxon>Bacillaceae</taxon>
        <taxon>Neobacillus</taxon>
    </lineage>
</organism>
<dbReference type="AlphaFoldDB" id="A0A561DSS2"/>